<dbReference type="SUPFAM" id="SSF55797">
    <property type="entry name" value="PR-1-like"/>
    <property type="match status" value="1"/>
</dbReference>
<sequence length="192" mass="21590">MTNRVLYDSGDYCKKKEDCTTYRGSTCDTKTGLCVKPEDTANDHESKMCKVGSGMTDKEYNCGLEEMAAKYARKCLYTHSSTESRMTSEGEAGENLFTITISDAESNKAAQWATRAWFRELKDNGVGEDNILTRELLDRSKTEAFKDRRIGHYTQMVWGKTDKIGCAIQRCHGDRGDIGKKQTLAVCNYLQG</sequence>
<evidence type="ECO:0000313" key="3">
    <source>
        <dbReference type="Proteomes" id="UP000054047"/>
    </source>
</evidence>
<dbReference type="Gene3D" id="3.40.33.10">
    <property type="entry name" value="CAP"/>
    <property type="match status" value="1"/>
</dbReference>
<dbReference type="SMART" id="SM00198">
    <property type="entry name" value="SCP"/>
    <property type="match status" value="1"/>
</dbReference>
<evidence type="ECO:0000313" key="2">
    <source>
        <dbReference type="EMBL" id="KIH53906.1"/>
    </source>
</evidence>
<dbReference type="OrthoDB" id="5874910at2759"/>
<dbReference type="GO" id="GO:0005576">
    <property type="term" value="C:extracellular region"/>
    <property type="evidence" value="ECO:0007669"/>
    <property type="project" value="InterPro"/>
</dbReference>
<dbReference type="Proteomes" id="UP000054047">
    <property type="component" value="Unassembled WGS sequence"/>
</dbReference>
<dbReference type="InterPro" id="IPR014044">
    <property type="entry name" value="CAP_dom"/>
</dbReference>
<name>A0A0C2GAH2_9BILA</name>
<proteinExistence type="predicted"/>
<dbReference type="Pfam" id="PF00188">
    <property type="entry name" value="CAP"/>
    <property type="match status" value="1"/>
</dbReference>
<reference evidence="2 3" key="1">
    <citation type="submission" date="2013-12" db="EMBL/GenBank/DDBJ databases">
        <title>Draft genome of the parsitic nematode Ancylostoma duodenale.</title>
        <authorList>
            <person name="Mitreva M."/>
        </authorList>
    </citation>
    <scope>NUCLEOTIDE SEQUENCE [LARGE SCALE GENOMIC DNA]</scope>
    <source>
        <strain evidence="2 3">Zhejiang</strain>
    </source>
</reference>
<dbReference type="PROSITE" id="PS01009">
    <property type="entry name" value="CRISP_1"/>
    <property type="match status" value="1"/>
</dbReference>
<dbReference type="CDD" id="cd05380">
    <property type="entry name" value="CAP_euk"/>
    <property type="match status" value="1"/>
</dbReference>
<evidence type="ECO:0000259" key="1">
    <source>
        <dbReference type="SMART" id="SM00198"/>
    </source>
</evidence>
<dbReference type="PRINTS" id="PR00837">
    <property type="entry name" value="V5TPXLIKE"/>
</dbReference>
<protein>
    <submittedName>
        <fullName evidence="2">SCP-like protein</fullName>
    </submittedName>
</protein>
<organism evidence="2 3">
    <name type="scientific">Ancylostoma duodenale</name>
    <dbReference type="NCBI Taxonomy" id="51022"/>
    <lineage>
        <taxon>Eukaryota</taxon>
        <taxon>Metazoa</taxon>
        <taxon>Ecdysozoa</taxon>
        <taxon>Nematoda</taxon>
        <taxon>Chromadorea</taxon>
        <taxon>Rhabditida</taxon>
        <taxon>Rhabditina</taxon>
        <taxon>Rhabditomorpha</taxon>
        <taxon>Strongyloidea</taxon>
        <taxon>Ancylostomatidae</taxon>
        <taxon>Ancylostomatinae</taxon>
        <taxon>Ancylostoma</taxon>
    </lineage>
</organism>
<feature type="domain" description="SCP" evidence="1">
    <location>
        <begin position="35"/>
        <end position="192"/>
    </location>
</feature>
<keyword evidence="3" id="KW-1185">Reference proteome</keyword>
<dbReference type="EMBL" id="KN740123">
    <property type="protein sequence ID" value="KIH53906.1"/>
    <property type="molecule type" value="Genomic_DNA"/>
</dbReference>
<accession>A0A0C2GAH2</accession>
<dbReference type="InterPro" id="IPR035940">
    <property type="entry name" value="CAP_sf"/>
</dbReference>
<dbReference type="InterPro" id="IPR001283">
    <property type="entry name" value="CRISP-related"/>
</dbReference>
<dbReference type="PANTHER" id="PTHR10334">
    <property type="entry name" value="CYSTEINE-RICH SECRETORY PROTEIN-RELATED"/>
    <property type="match status" value="1"/>
</dbReference>
<gene>
    <name evidence="2" type="ORF">ANCDUO_15951</name>
</gene>
<dbReference type="AlphaFoldDB" id="A0A0C2GAH2"/>
<dbReference type="InterPro" id="IPR018244">
    <property type="entry name" value="Allrgn_V5/Tpx1_CS"/>
</dbReference>